<gene>
    <name evidence="1" type="ORF">VIBC2010_08713</name>
</gene>
<dbReference type="EMBL" id="AEIU01000002">
    <property type="protein sequence ID" value="EFP98616.1"/>
    <property type="molecule type" value="Genomic_DNA"/>
</dbReference>
<dbReference type="Gene3D" id="1.25.40.10">
    <property type="entry name" value="Tetratricopeptide repeat domain"/>
    <property type="match status" value="1"/>
</dbReference>
<dbReference type="AlphaFoldDB" id="E3BEJ9"/>
<protein>
    <submittedName>
        <fullName evidence="1">Type III secretion low calcium response chaperone LcrH/SycD</fullName>
    </submittedName>
</protein>
<proteinExistence type="predicted"/>
<dbReference type="OrthoDB" id="6480383at2"/>
<dbReference type="InterPro" id="IPR011990">
    <property type="entry name" value="TPR-like_helical_dom_sf"/>
</dbReference>
<name>E3BEJ9_9VIBR</name>
<dbReference type="RefSeq" id="WP_009599290.1">
    <property type="nucleotide sequence ID" value="NZ_AEIU01000002.1"/>
</dbReference>
<comment type="caution">
    <text evidence="1">The sequence shown here is derived from an EMBL/GenBank/DDBJ whole genome shotgun (WGS) entry which is preliminary data.</text>
</comment>
<accession>E3BEJ9</accession>
<reference evidence="1 2" key="1">
    <citation type="journal article" date="2012" name="Int. J. Syst. Evol. Microbiol.">
        <title>Vibrio caribbeanicus sp. nov., isolated from the marine sponge Scleritoderma cyanea.</title>
        <authorList>
            <person name="Hoffmann M."/>
            <person name="Monday S.R."/>
            <person name="Allard M.W."/>
            <person name="Strain E.A."/>
            <person name="Whittaker P."/>
            <person name="Naum M."/>
            <person name="McCarthy P.J."/>
            <person name="Lopez J.V."/>
            <person name="Fischer M."/>
            <person name="Brown E.W."/>
        </authorList>
    </citation>
    <scope>NUCLEOTIDE SEQUENCE [LARGE SCALE GENOMIC DNA]</scope>
    <source>
        <strain evidence="1 2">ATCC BAA-2122</strain>
    </source>
</reference>
<evidence type="ECO:0000313" key="1">
    <source>
        <dbReference type="EMBL" id="EFP98616.1"/>
    </source>
</evidence>
<dbReference type="Proteomes" id="UP000002943">
    <property type="component" value="Unassembled WGS sequence"/>
</dbReference>
<organism evidence="1 2">
    <name type="scientific">Vibrio caribbeanicus ATCC BAA-2122</name>
    <dbReference type="NCBI Taxonomy" id="796620"/>
    <lineage>
        <taxon>Bacteria</taxon>
        <taxon>Pseudomonadati</taxon>
        <taxon>Pseudomonadota</taxon>
        <taxon>Gammaproteobacteria</taxon>
        <taxon>Vibrionales</taxon>
        <taxon>Vibrionaceae</taxon>
        <taxon>Vibrio</taxon>
    </lineage>
</organism>
<dbReference type="eggNOG" id="COG0457">
    <property type="taxonomic scope" value="Bacteria"/>
</dbReference>
<dbReference type="PRINTS" id="PR01595">
    <property type="entry name" value="SYCDCHAPRONE"/>
</dbReference>
<dbReference type="InterPro" id="IPR005415">
    <property type="entry name" value="T3SS_Ca_resp_chp_LcrH/SycD"/>
</dbReference>
<sequence>MNSTGYNEVNYEELGELVKQVLEDKKTLAQVNNVSESELNNLYVEAVAHYAAEEMDEALTKFTYLVMNNPWNRLYLVGLASCLHAEKQYQNAMVFYGYAAMMDARDAAVTFRIGQCFNSLGMMKEAIEALQTSIDQSYVSPVQPDVRSLAQSALYSIQ</sequence>
<evidence type="ECO:0000313" key="2">
    <source>
        <dbReference type="Proteomes" id="UP000002943"/>
    </source>
</evidence>
<dbReference type="STRING" id="796620.VIBC2010_08713"/>
<dbReference type="SUPFAM" id="SSF48452">
    <property type="entry name" value="TPR-like"/>
    <property type="match status" value="1"/>
</dbReference>
<keyword evidence="2" id="KW-1185">Reference proteome</keyword>